<reference evidence="3" key="1">
    <citation type="submission" date="2021-01" db="UniProtKB">
        <authorList>
            <consortium name="EnsemblMetazoa"/>
        </authorList>
    </citation>
    <scope>IDENTIFICATION</scope>
</reference>
<dbReference type="EnsemblMetazoa" id="XM_022803866">
    <property type="protein sequence ID" value="XP_022659601"/>
    <property type="gene ID" value="LOC111249674"/>
</dbReference>
<evidence type="ECO:0000256" key="1">
    <source>
        <dbReference type="ARBA" id="ARBA00005472"/>
    </source>
</evidence>
<dbReference type="InParanoid" id="A0A7M7M9E9"/>
<evidence type="ECO:0008006" key="5">
    <source>
        <dbReference type="Google" id="ProtNLM"/>
    </source>
</evidence>
<proteinExistence type="inferred from homology"/>
<feature type="compositionally biased region" description="Basic and acidic residues" evidence="2">
    <location>
        <begin position="22"/>
        <end position="32"/>
    </location>
</feature>
<keyword evidence="4" id="KW-1185">Reference proteome</keyword>
<dbReference type="GO" id="GO:0004864">
    <property type="term" value="F:protein phosphatase inhibitor activity"/>
    <property type="evidence" value="ECO:0007669"/>
    <property type="project" value="InterPro"/>
</dbReference>
<dbReference type="KEGG" id="vde:111249674"/>
<dbReference type="OMA" id="GHYREWH"/>
<organism evidence="3 4">
    <name type="scientific">Varroa destructor</name>
    <name type="common">Honeybee mite</name>
    <dbReference type="NCBI Taxonomy" id="109461"/>
    <lineage>
        <taxon>Eukaryota</taxon>
        <taxon>Metazoa</taxon>
        <taxon>Ecdysozoa</taxon>
        <taxon>Arthropoda</taxon>
        <taxon>Chelicerata</taxon>
        <taxon>Arachnida</taxon>
        <taxon>Acari</taxon>
        <taxon>Parasitiformes</taxon>
        <taxon>Mesostigmata</taxon>
        <taxon>Gamasina</taxon>
        <taxon>Dermanyssoidea</taxon>
        <taxon>Varroidae</taxon>
        <taxon>Varroa</taxon>
    </lineage>
</organism>
<accession>A0A7M7M9E9</accession>
<dbReference type="OrthoDB" id="551302at2759"/>
<dbReference type="Proteomes" id="UP000594260">
    <property type="component" value="Unplaced"/>
</dbReference>
<name>A0A7M7M9E9_VARDE</name>
<evidence type="ECO:0000313" key="4">
    <source>
        <dbReference type="Proteomes" id="UP000594260"/>
    </source>
</evidence>
<comment type="similarity">
    <text evidence="1">Belongs to the protein phosphatase inhibitor 2 family.</text>
</comment>
<dbReference type="Gene3D" id="6.10.250.1050">
    <property type="match status" value="2"/>
</dbReference>
<protein>
    <recommendedName>
        <fullName evidence="5">Protein phosphatase inhibitor 2</fullName>
    </recommendedName>
</protein>
<dbReference type="EnsemblMetazoa" id="XM_022803865">
    <property type="protein sequence ID" value="XP_022659600"/>
    <property type="gene ID" value="LOC111249674"/>
</dbReference>
<dbReference type="PANTHER" id="PTHR12398">
    <property type="entry name" value="PROTEIN PHOSPHATASE INHIBITOR"/>
    <property type="match status" value="1"/>
</dbReference>
<dbReference type="RefSeq" id="XP_022659601.1">
    <property type="nucleotide sequence ID" value="XM_022803866.1"/>
</dbReference>
<dbReference type="AlphaFoldDB" id="A0A7M7M9E9"/>
<dbReference type="EnsemblMetazoa" id="XM_022803863">
    <property type="protein sequence ID" value="XP_022659598"/>
    <property type="gene ID" value="LOC111249674"/>
</dbReference>
<dbReference type="EnsemblMetazoa" id="XM_022803864">
    <property type="protein sequence ID" value="XP_022659599"/>
    <property type="gene ID" value="LOC111249674"/>
</dbReference>
<dbReference type="RefSeq" id="XP_022659598.1">
    <property type="nucleotide sequence ID" value="XM_022803863.1"/>
</dbReference>
<dbReference type="RefSeq" id="XP_022659599.1">
    <property type="nucleotide sequence ID" value="XM_022803864.1"/>
</dbReference>
<dbReference type="GeneID" id="111249674"/>
<dbReference type="RefSeq" id="XP_022659603.1">
    <property type="nucleotide sequence ID" value="XM_022803868.1"/>
</dbReference>
<evidence type="ECO:0000313" key="3">
    <source>
        <dbReference type="EnsemblMetazoa" id="XP_022659603"/>
    </source>
</evidence>
<sequence>MADSSVAKRPMKGILKASGSFEYHDQRRQSTQDIKWDEQNILATYHPADKDYGHMKIEEPKTPYSYEADETDEEIVARHEAIDLEELAEKLGDAERPRSPIDRDTPDEMLTEAERIRRKSFEEKRRKHYNEFEAVRKMRERMGNMKDGDDDIDMDE</sequence>
<dbReference type="Pfam" id="PF04979">
    <property type="entry name" value="IPP-2"/>
    <property type="match status" value="1"/>
</dbReference>
<dbReference type="EnsemblMetazoa" id="XM_022803868">
    <property type="protein sequence ID" value="XP_022659603"/>
    <property type="gene ID" value="LOC111249674"/>
</dbReference>
<dbReference type="PANTHER" id="PTHR12398:SF20">
    <property type="entry name" value="PROTEIN PHOSPHATASE 1 REGULATORY INHIBITOR SUBUNIT 2"/>
    <property type="match status" value="1"/>
</dbReference>
<dbReference type="InterPro" id="IPR007062">
    <property type="entry name" value="PPI-2"/>
</dbReference>
<dbReference type="GO" id="GO:0009966">
    <property type="term" value="P:regulation of signal transduction"/>
    <property type="evidence" value="ECO:0007669"/>
    <property type="project" value="InterPro"/>
</dbReference>
<evidence type="ECO:0000256" key="2">
    <source>
        <dbReference type="SAM" id="MobiDB-lite"/>
    </source>
</evidence>
<feature type="region of interest" description="Disordered" evidence="2">
    <location>
        <begin position="1"/>
        <end position="32"/>
    </location>
</feature>
<dbReference type="RefSeq" id="XP_022659600.1">
    <property type="nucleotide sequence ID" value="XM_022803865.1"/>
</dbReference>